<feature type="transmembrane region" description="Helical" evidence="7">
    <location>
        <begin position="268"/>
        <end position="290"/>
    </location>
</feature>
<proteinExistence type="inferred from homology"/>
<dbReference type="InterPro" id="IPR051393">
    <property type="entry name" value="ABC_transporter_permease"/>
</dbReference>
<comment type="subcellular location">
    <subcellularLocation>
        <location evidence="1 7">Cell membrane</location>
        <topology evidence="1 7">Multi-pass membrane protein</topology>
    </subcellularLocation>
</comment>
<dbReference type="PROSITE" id="PS50928">
    <property type="entry name" value="ABC_TM1"/>
    <property type="match status" value="1"/>
</dbReference>
<evidence type="ECO:0000256" key="3">
    <source>
        <dbReference type="ARBA" id="ARBA00022475"/>
    </source>
</evidence>
<accession>A0A1C7I9X0</accession>
<dbReference type="CDD" id="cd06261">
    <property type="entry name" value="TM_PBP2"/>
    <property type="match status" value="1"/>
</dbReference>
<keyword evidence="10" id="KW-1185">Reference proteome</keyword>
<dbReference type="PANTHER" id="PTHR30193">
    <property type="entry name" value="ABC TRANSPORTER PERMEASE PROTEIN"/>
    <property type="match status" value="1"/>
</dbReference>
<dbReference type="GO" id="GO:0055085">
    <property type="term" value="P:transmembrane transport"/>
    <property type="evidence" value="ECO:0007669"/>
    <property type="project" value="InterPro"/>
</dbReference>
<dbReference type="Gene3D" id="1.10.3720.10">
    <property type="entry name" value="MetI-like"/>
    <property type="match status" value="1"/>
</dbReference>
<evidence type="ECO:0000256" key="2">
    <source>
        <dbReference type="ARBA" id="ARBA00022448"/>
    </source>
</evidence>
<evidence type="ECO:0000256" key="5">
    <source>
        <dbReference type="ARBA" id="ARBA00022989"/>
    </source>
</evidence>
<feature type="transmembrane region" description="Helical" evidence="7">
    <location>
        <begin position="113"/>
        <end position="133"/>
    </location>
</feature>
<feature type="domain" description="ABC transmembrane type-1" evidence="8">
    <location>
        <begin position="75"/>
        <end position="287"/>
    </location>
</feature>
<keyword evidence="4 7" id="KW-0812">Transmembrane</keyword>
<dbReference type="OrthoDB" id="1936922at2"/>
<comment type="similarity">
    <text evidence="7">Belongs to the binding-protein-dependent transport system permease family.</text>
</comment>
<evidence type="ECO:0000256" key="1">
    <source>
        <dbReference type="ARBA" id="ARBA00004651"/>
    </source>
</evidence>
<dbReference type="InterPro" id="IPR035906">
    <property type="entry name" value="MetI-like_sf"/>
</dbReference>
<keyword evidence="5 7" id="KW-1133">Transmembrane helix</keyword>
<keyword evidence="6 7" id="KW-0472">Membrane</keyword>
<feature type="transmembrane region" description="Helical" evidence="7">
    <location>
        <begin position="20"/>
        <end position="45"/>
    </location>
</feature>
<dbReference type="Pfam" id="PF00528">
    <property type="entry name" value="BPD_transp_1"/>
    <property type="match status" value="1"/>
</dbReference>
<sequence>MMKKANAVRKKNRNDNCAYLMILPAYFVFTVFILVPIGVVIYYSVTNFNLYSPPEFVGMKNYLNLFKDADFLVSVKNTLLYTLGTLFPQLFLGLMLAVMLYRKSKLIPIFRTAFYLPNVMSMVCMSMVWLWIYDPTFGLLNSLLKVFGLSAKQWLQDPKLAMFCVILMSIWKSCGYSMVIFLSGLTSIPDSLYEAASLDGAGSLHKFLHITWPLLRPTTFFLLVTGIVNSFSVFEQINIMTAGGPLNKTTTIVHQIYRRGFLEFKMGYASALSVMLLLFSVLITVLVFRFGSGGQDVDVS</sequence>
<evidence type="ECO:0000313" key="9">
    <source>
        <dbReference type="EMBL" id="ANU76470.1"/>
    </source>
</evidence>
<dbReference type="InterPro" id="IPR000515">
    <property type="entry name" value="MetI-like"/>
</dbReference>
<evidence type="ECO:0000313" key="10">
    <source>
        <dbReference type="Proteomes" id="UP000092574"/>
    </source>
</evidence>
<evidence type="ECO:0000259" key="8">
    <source>
        <dbReference type="PROSITE" id="PS50928"/>
    </source>
</evidence>
<dbReference type="Proteomes" id="UP000092574">
    <property type="component" value="Chromosome"/>
</dbReference>
<organism evidence="9 10">
    <name type="scientific">Blautia pseudococcoides</name>
    <dbReference type="NCBI Taxonomy" id="1796616"/>
    <lineage>
        <taxon>Bacteria</taxon>
        <taxon>Bacillati</taxon>
        <taxon>Bacillota</taxon>
        <taxon>Clostridia</taxon>
        <taxon>Lachnospirales</taxon>
        <taxon>Lachnospiraceae</taxon>
        <taxon>Blautia</taxon>
    </lineage>
</organism>
<dbReference type="STRING" id="1796616.A4V09_12250"/>
<dbReference type="RefSeq" id="WP_065542634.1">
    <property type="nucleotide sequence ID" value="NZ_CP015405.2"/>
</dbReference>
<protein>
    <submittedName>
        <fullName evidence="9">ABC transporter permease</fullName>
    </submittedName>
</protein>
<feature type="transmembrane region" description="Helical" evidence="7">
    <location>
        <begin position="79"/>
        <end position="101"/>
    </location>
</feature>
<reference evidence="9" key="1">
    <citation type="submission" date="2017-04" db="EMBL/GenBank/DDBJ databases">
        <title>Complete Genome Sequences of Twelve Strains of a Stable Defined Moderately Diverse Mouse Microbiota 2 (sDMDMm2).</title>
        <authorList>
            <person name="Uchimura Y."/>
            <person name="Wyss M."/>
            <person name="Brugiroux S."/>
            <person name="Limenitakis J.P."/>
            <person name="Stecher B."/>
            <person name="McCoy K.D."/>
            <person name="Macpherson A.J."/>
        </authorList>
    </citation>
    <scope>NUCLEOTIDE SEQUENCE</scope>
    <source>
        <strain evidence="9">YL58</strain>
    </source>
</reference>
<dbReference type="SUPFAM" id="SSF161098">
    <property type="entry name" value="MetI-like"/>
    <property type="match status" value="1"/>
</dbReference>
<gene>
    <name evidence="9" type="ORF">A4V09_12250</name>
</gene>
<dbReference type="EMBL" id="CP015405">
    <property type="protein sequence ID" value="ANU76470.1"/>
    <property type="molecule type" value="Genomic_DNA"/>
</dbReference>
<dbReference type="KEGG" id="byl:A4V09_12250"/>
<evidence type="ECO:0000256" key="6">
    <source>
        <dbReference type="ARBA" id="ARBA00023136"/>
    </source>
</evidence>
<evidence type="ECO:0000256" key="7">
    <source>
        <dbReference type="RuleBase" id="RU363032"/>
    </source>
</evidence>
<keyword evidence="3" id="KW-1003">Cell membrane</keyword>
<dbReference type="GO" id="GO:0005886">
    <property type="term" value="C:plasma membrane"/>
    <property type="evidence" value="ECO:0007669"/>
    <property type="project" value="UniProtKB-SubCell"/>
</dbReference>
<dbReference type="AlphaFoldDB" id="A0A1C7I9X0"/>
<keyword evidence="2 7" id="KW-0813">Transport</keyword>
<evidence type="ECO:0000256" key="4">
    <source>
        <dbReference type="ARBA" id="ARBA00022692"/>
    </source>
</evidence>
<name>A0A1C7I9X0_9FIRM</name>
<dbReference type="PANTHER" id="PTHR30193:SF37">
    <property type="entry name" value="INNER MEMBRANE ABC TRANSPORTER PERMEASE PROTEIN YCJO"/>
    <property type="match status" value="1"/>
</dbReference>